<dbReference type="Pfam" id="PF02854">
    <property type="entry name" value="MIF4G"/>
    <property type="match status" value="1"/>
</dbReference>
<evidence type="ECO:0000256" key="9">
    <source>
        <dbReference type="SAM" id="MobiDB-lite"/>
    </source>
</evidence>
<evidence type="ECO:0000313" key="12">
    <source>
        <dbReference type="Proteomes" id="UP000276133"/>
    </source>
</evidence>
<dbReference type="InterPro" id="IPR015172">
    <property type="entry name" value="MIF4G-like_typ-1"/>
</dbReference>
<name>A0A3M7PTW5_BRAPC</name>
<feature type="compositionally biased region" description="Polar residues" evidence="9">
    <location>
        <begin position="1"/>
        <end position="11"/>
    </location>
</feature>
<keyword evidence="3" id="KW-0507">mRNA processing</keyword>
<dbReference type="InterPro" id="IPR003890">
    <property type="entry name" value="MIF4G-like_typ-3"/>
</dbReference>
<proteinExistence type="inferred from homology"/>
<dbReference type="GO" id="GO:0008380">
    <property type="term" value="P:RNA splicing"/>
    <property type="evidence" value="ECO:0007669"/>
    <property type="project" value="UniProtKB-KW"/>
</dbReference>
<dbReference type="AlphaFoldDB" id="A0A3M7PTW5"/>
<dbReference type="STRING" id="10195.A0A3M7PTW5"/>
<dbReference type="Gene3D" id="1.25.40.180">
    <property type="match status" value="3"/>
</dbReference>
<feature type="domain" description="MIF4G" evidence="10">
    <location>
        <begin position="40"/>
        <end position="257"/>
    </location>
</feature>
<comment type="subcellular location">
    <subcellularLocation>
        <location evidence="1">Nucleus</location>
    </subcellularLocation>
</comment>
<dbReference type="GO" id="GO:0000184">
    <property type="term" value="P:nuclear-transcribed mRNA catabolic process, nonsense-mediated decay"/>
    <property type="evidence" value="ECO:0007669"/>
    <property type="project" value="TreeGrafter"/>
</dbReference>
<evidence type="ECO:0000256" key="7">
    <source>
        <dbReference type="ARBA" id="ARBA00023242"/>
    </source>
</evidence>
<evidence type="ECO:0000256" key="2">
    <source>
        <dbReference type="ARBA" id="ARBA00007413"/>
    </source>
</evidence>
<evidence type="ECO:0000256" key="6">
    <source>
        <dbReference type="ARBA" id="ARBA00023187"/>
    </source>
</evidence>
<feature type="region of interest" description="Disordered" evidence="9">
    <location>
        <begin position="1"/>
        <end position="35"/>
    </location>
</feature>
<dbReference type="GO" id="GO:0000339">
    <property type="term" value="F:RNA cap binding"/>
    <property type="evidence" value="ECO:0007669"/>
    <property type="project" value="InterPro"/>
</dbReference>
<comment type="caution">
    <text evidence="11">The sequence shown here is derived from an EMBL/GenBank/DDBJ whole genome shotgun (WGS) entry which is preliminary data.</text>
</comment>
<keyword evidence="12" id="KW-1185">Reference proteome</keyword>
<dbReference type="GO" id="GO:0003729">
    <property type="term" value="F:mRNA binding"/>
    <property type="evidence" value="ECO:0007669"/>
    <property type="project" value="TreeGrafter"/>
</dbReference>
<dbReference type="InterPro" id="IPR015174">
    <property type="entry name" value="MIF4G-like_typ-2"/>
</dbReference>
<dbReference type="Pfam" id="PF09090">
    <property type="entry name" value="MIF4G_like_2"/>
    <property type="match status" value="1"/>
</dbReference>
<dbReference type="GO" id="GO:0005634">
    <property type="term" value="C:nucleus"/>
    <property type="evidence" value="ECO:0007669"/>
    <property type="project" value="UniProtKB-SubCell"/>
</dbReference>
<dbReference type="EMBL" id="REGN01008910">
    <property type="protein sequence ID" value="RNA02389.1"/>
    <property type="molecule type" value="Genomic_DNA"/>
</dbReference>
<keyword evidence="6" id="KW-0508">mRNA splicing</keyword>
<feature type="coiled-coil region" evidence="8">
    <location>
        <begin position="659"/>
        <end position="716"/>
    </location>
</feature>
<evidence type="ECO:0000256" key="8">
    <source>
        <dbReference type="SAM" id="Coils"/>
    </source>
</evidence>
<dbReference type="GO" id="GO:0006406">
    <property type="term" value="P:mRNA export from nucleus"/>
    <property type="evidence" value="ECO:0007669"/>
    <property type="project" value="InterPro"/>
</dbReference>
<evidence type="ECO:0000259" key="10">
    <source>
        <dbReference type="SMART" id="SM00543"/>
    </source>
</evidence>
<organism evidence="11 12">
    <name type="scientific">Brachionus plicatilis</name>
    <name type="common">Marine rotifer</name>
    <name type="synonym">Brachionus muelleri</name>
    <dbReference type="NCBI Taxonomy" id="10195"/>
    <lineage>
        <taxon>Eukaryota</taxon>
        <taxon>Metazoa</taxon>
        <taxon>Spiralia</taxon>
        <taxon>Gnathifera</taxon>
        <taxon>Rotifera</taxon>
        <taxon>Eurotatoria</taxon>
        <taxon>Monogononta</taxon>
        <taxon>Pseudotrocha</taxon>
        <taxon>Ploima</taxon>
        <taxon>Brachionidae</taxon>
        <taxon>Brachionus</taxon>
    </lineage>
</organism>
<evidence type="ECO:0000256" key="1">
    <source>
        <dbReference type="ARBA" id="ARBA00004123"/>
    </source>
</evidence>
<dbReference type="OrthoDB" id="10252707at2759"/>
<keyword evidence="4" id="KW-0506">mRNA capping</keyword>
<keyword evidence="5" id="KW-0943">RNA-mediated gene silencing</keyword>
<protein>
    <submittedName>
        <fullName evidence="11">Nuclear cap-binding subunit 1-like</fullName>
    </submittedName>
</protein>
<dbReference type="Pfam" id="PF09088">
    <property type="entry name" value="MIF4G_like"/>
    <property type="match status" value="1"/>
</dbReference>
<dbReference type="GO" id="GO:0031047">
    <property type="term" value="P:regulatory ncRNA-mediated gene silencing"/>
    <property type="evidence" value="ECO:0007669"/>
    <property type="project" value="UniProtKB-KW"/>
</dbReference>
<dbReference type="SMART" id="SM00543">
    <property type="entry name" value="MIF4G"/>
    <property type="match status" value="1"/>
</dbReference>
<keyword evidence="7" id="KW-0539">Nucleus</keyword>
<reference evidence="11 12" key="1">
    <citation type="journal article" date="2018" name="Sci. Rep.">
        <title>Genomic signatures of local adaptation to the degree of environmental predictability in rotifers.</title>
        <authorList>
            <person name="Franch-Gras L."/>
            <person name="Hahn C."/>
            <person name="Garcia-Roger E.M."/>
            <person name="Carmona M.J."/>
            <person name="Serra M."/>
            <person name="Gomez A."/>
        </authorList>
    </citation>
    <scope>NUCLEOTIDE SEQUENCE [LARGE SCALE GENOMIC DNA]</scope>
    <source>
        <strain evidence="11">HYR1</strain>
    </source>
</reference>
<dbReference type="PANTHER" id="PTHR12412:SF2">
    <property type="entry name" value="NUCLEAR CAP-BINDING PROTEIN SUBUNIT 1"/>
    <property type="match status" value="1"/>
</dbReference>
<comment type="similarity">
    <text evidence="2">Belongs to the NCBP1 family.</text>
</comment>
<dbReference type="FunFam" id="1.25.40.180:FF:000010">
    <property type="entry name" value="Nuclear cap-binding protein subunit 1"/>
    <property type="match status" value="1"/>
</dbReference>
<dbReference type="SUPFAM" id="SSF48371">
    <property type="entry name" value="ARM repeat"/>
    <property type="match status" value="3"/>
</dbReference>
<evidence type="ECO:0000256" key="5">
    <source>
        <dbReference type="ARBA" id="ARBA00023158"/>
    </source>
</evidence>
<gene>
    <name evidence="11" type="ORF">BpHYR1_011958</name>
</gene>
<dbReference type="PANTHER" id="PTHR12412">
    <property type="entry name" value="CAP BINDING PROTEIN"/>
    <property type="match status" value="1"/>
</dbReference>
<dbReference type="GO" id="GO:0005846">
    <property type="term" value="C:nuclear cap binding complex"/>
    <property type="evidence" value="ECO:0007669"/>
    <property type="project" value="InterPro"/>
</dbReference>
<evidence type="ECO:0000313" key="11">
    <source>
        <dbReference type="EMBL" id="RNA02389.1"/>
    </source>
</evidence>
<dbReference type="Proteomes" id="UP000276133">
    <property type="component" value="Unassembled WGS sequence"/>
</dbReference>
<dbReference type="InterPro" id="IPR027159">
    <property type="entry name" value="CBP80"/>
</dbReference>
<sequence>MSHNRYNQNFYNRKRRHTEESGHDEENKRFRSDGGHVSLEEELETYLYRVGELNDKNRIGGYSVESNIEATANFVLDQISQKQKEIIDILLECARLPEKLTIYSTLLGLLNSKNPDFVEEAMDSLATSLRNYLNQAQFSAVHILIRFISDLINVKVLSPKSVLNIYEKMVDLTHEQSSPQVRTDFYVYCILSSIPWNGRILYEQHGPELDEILDNIKSYIENRTKDHLPLLKVWSIDDPHPQEDYLDCLWIQIKKLEENDWKESQIIRPYVSFEASFKNSTLHDFPLIIPPEYNPQTLYPLPRVVFRMFDYTDVPEEFILPGCHSIERFLVEEQLHSVVNTYYLDRKQCANRLIQLPLTNRIPLNYMIVEVIFAQLFSLPRPAHLEIFYGSLLLELCKLQPNYMPIVLAQATELLFERIENMKTVCVERFSNWFSYHLSNFQFKWSWDDWKDCANESLEAPKNKFLRETLIRCMRLSYHQRIVDFIPESINSLVPENPKPAYKYVSDEAADLEGTPVANRLLELFKERAIPEDVFSALRDIPDSDAGGGEVEINPLKIEVFTATLLFFGSKSFSHAFAALAKYHMIFKMIVDSEKSQLIVLQSLHDVWKNHRQMIVVLVDKMLKTQIVECSTIAKWVFSEQMRNDFTFFYVWEIMHSSINRMNKQVEKLRLEYQNLNEKYKKSDLASESVQDEITEEELEDKLTTLNTLKEQQKKLFFIIIENFFAVLSDYLIKVEIKIENVEQGETFKSPNWFKWVSDRFEDFLLTHNEEILPYLNEIKTQFFTSNTNKYFTNLFKMYSSFKE</sequence>
<accession>A0A3M7PTW5</accession>
<dbReference type="InterPro" id="IPR016024">
    <property type="entry name" value="ARM-type_fold"/>
</dbReference>
<dbReference type="GO" id="GO:0006370">
    <property type="term" value="P:7-methylguanosine mRNA capping"/>
    <property type="evidence" value="ECO:0007669"/>
    <property type="project" value="UniProtKB-KW"/>
</dbReference>
<feature type="compositionally biased region" description="Basic and acidic residues" evidence="9">
    <location>
        <begin position="17"/>
        <end position="34"/>
    </location>
</feature>
<evidence type="ECO:0000256" key="4">
    <source>
        <dbReference type="ARBA" id="ARBA00023042"/>
    </source>
</evidence>
<evidence type="ECO:0000256" key="3">
    <source>
        <dbReference type="ARBA" id="ARBA00022664"/>
    </source>
</evidence>
<keyword evidence="8" id="KW-0175">Coiled coil</keyword>